<sequence length="214" mass="23382">MTADPEIRMRADARRNRDQIIAAAREMFVARGADAPMEEIARTAGVGVGTLYRRFPDRESLIRAVAKESFAQVLQDARAARADEPTGWDALQRLIARSRQLQVSFLLAWNSTWVQGILQADPEIGEIRNTLMVEISHMVTTAQAEGTMRTDIGTGDMAVLLLLILRQSPVADALGPFAAERTIAIMLDGLRATANGGLPGHPITVEALRWPGRA</sequence>
<dbReference type="GO" id="GO:0000976">
    <property type="term" value="F:transcription cis-regulatory region binding"/>
    <property type="evidence" value="ECO:0007669"/>
    <property type="project" value="TreeGrafter"/>
</dbReference>
<dbReference type="InterPro" id="IPR036271">
    <property type="entry name" value="Tet_transcr_reg_TetR-rel_C_sf"/>
</dbReference>
<dbReference type="InterPro" id="IPR049445">
    <property type="entry name" value="TetR_SbtR-like_C"/>
</dbReference>
<dbReference type="Pfam" id="PF21597">
    <property type="entry name" value="TetR_C_43"/>
    <property type="match status" value="1"/>
</dbReference>
<dbReference type="RefSeq" id="WP_189137372.1">
    <property type="nucleotide sequence ID" value="NZ_BMNK01000002.1"/>
</dbReference>
<keyword evidence="7" id="KW-1185">Reference proteome</keyword>
<reference evidence="6" key="2">
    <citation type="submission" date="2020-09" db="EMBL/GenBank/DDBJ databases">
        <authorList>
            <person name="Sun Q."/>
            <person name="Zhou Y."/>
        </authorList>
    </citation>
    <scope>NUCLEOTIDE SEQUENCE</scope>
    <source>
        <strain evidence="6">CGMCC 4.7430</strain>
    </source>
</reference>
<organism evidence="6 7">
    <name type="scientific">Nonomuraea glycinis</name>
    <dbReference type="NCBI Taxonomy" id="2047744"/>
    <lineage>
        <taxon>Bacteria</taxon>
        <taxon>Bacillati</taxon>
        <taxon>Actinomycetota</taxon>
        <taxon>Actinomycetes</taxon>
        <taxon>Streptosporangiales</taxon>
        <taxon>Streptosporangiaceae</taxon>
        <taxon>Nonomuraea</taxon>
    </lineage>
</organism>
<keyword evidence="3" id="KW-0804">Transcription</keyword>
<dbReference type="PRINTS" id="PR00455">
    <property type="entry name" value="HTHTETR"/>
</dbReference>
<gene>
    <name evidence="6" type="ORF">GCM10012278_10760</name>
</gene>
<dbReference type="PANTHER" id="PTHR30055">
    <property type="entry name" value="HTH-TYPE TRANSCRIPTIONAL REGULATOR RUTR"/>
    <property type="match status" value="1"/>
</dbReference>
<protein>
    <submittedName>
        <fullName evidence="6">TetR family transcriptional regulator</fullName>
    </submittedName>
</protein>
<keyword evidence="1" id="KW-0805">Transcription regulation</keyword>
<comment type="caution">
    <text evidence="6">The sequence shown here is derived from an EMBL/GenBank/DDBJ whole genome shotgun (WGS) entry which is preliminary data.</text>
</comment>
<accession>A0A918A0E2</accession>
<dbReference type="InterPro" id="IPR001647">
    <property type="entry name" value="HTH_TetR"/>
</dbReference>
<dbReference type="Pfam" id="PF00440">
    <property type="entry name" value="TetR_N"/>
    <property type="match status" value="1"/>
</dbReference>
<dbReference type="Gene3D" id="1.10.357.10">
    <property type="entry name" value="Tetracycline Repressor, domain 2"/>
    <property type="match status" value="1"/>
</dbReference>
<evidence type="ECO:0000259" key="5">
    <source>
        <dbReference type="PROSITE" id="PS50977"/>
    </source>
</evidence>
<dbReference type="Proteomes" id="UP000660745">
    <property type="component" value="Unassembled WGS sequence"/>
</dbReference>
<reference evidence="6" key="1">
    <citation type="journal article" date="2014" name="Int. J. Syst. Evol. Microbiol.">
        <title>Complete genome sequence of Corynebacterium casei LMG S-19264T (=DSM 44701T), isolated from a smear-ripened cheese.</title>
        <authorList>
            <consortium name="US DOE Joint Genome Institute (JGI-PGF)"/>
            <person name="Walter F."/>
            <person name="Albersmeier A."/>
            <person name="Kalinowski J."/>
            <person name="Ruckert C."/>
        </authorList>
    </citation>
    <scope>NUCLEOTIDE SEQUENCE</scope>
    <source>
        <strain evidence="6">CGMCC 4.7430</strain>
    </source>
</reference>
<dbReference type="InterPro" id="IPR050109">
    <property type="entry name" value="HTH-type_TetR-like_transc_reg"/>
</dbReference>
<feature type="DNA-binding region" description="H-T-H motif" evidence="4">
    <location>
        <begin position="36"/>
        <end position="55"/>
    </location>
</feature>
<evidence type="ECO:0000313" key="6">
    <source>
        <dbReference type="EMBL" id="GGP02659.1"/>
    </source>
</evidence>
<dbReference type="AlphaFoldDB" id="A0A918A0E2"/>
<proteinExistence type="predicted"/>
<dbReference type="PROSITE" id="PS50977">
    <property type="entry name" value="HTH_TETR_2"/>
    <property type="match status" value="1"/>
</dbReference>
<dbReference type="EMBL" id="BMNK01000002">
    <property type="protein sequence ID" value="GGP02659.1"/>
    <property type="molecule type" value="Genomic_DNA"/>
</dbReference>
<evidence type="ECO:0000256" key="4">
    <source>
        <dbReference type="PROSITE-ProRule" id="PRU00335"/>
    </source>
</evidence>
<evidence type="ECO:0000313" key="7">
    <source>
        <dbReference type="Proteomes" id="UP000660745"/>
    </source>
</evidence>
<evidence type="ECO:0000256" key="3">
    <source>
        <dbReference type="ARBA" id="ARBA00023163"/>
    </source>
</evidence>
<name>A0A918A0E2_9ACTN</name>
<dbReference type="GO" id="GO:0003700">
    <property type="term" value="F:DNA-binding transcription factor activity"/>
    <property type="evidence" value="ECO:0007669"/>
    <property type="project" value="TreeGrafter"/>
</dbReference>
<dbReference type="SUPFAM" id="SSF46689">
    <property type="entry name" value="Homeodomain-like"/>
    <property type="match status" value="1"/>
</dbReference>
<dbReference type="SUPFAM" id="SSF48498">
    <property type="entry name" value="Tetracyclin repressor-like, C-terminal domain"/>
    <property type="match status" value="1"/>
</dbReference>
<dbReference type="PANTHER" id="PTHR30055:SF234">
    <property type="entry name" value="HTH-TYPE TRANSCRIPTIONAL REGULATOR BETI"/>
    <property type="match status" value="1"/>
</dbReference>
<evidence type="ECO:0000256" key="2">
    <source>
        <dbReference type="ARBA" id="ARBA00023125"/>
    </source>
</evidence>
<dbReference type="InterPro" id="IPR009057">
    <property type="entry name" value="Homeodomain-like_sf"/>
</dbReference>
<feature type="domain" description="HTH tetR-type" evidence="5">
    <location>
        <begin position="14"/>
        <end position="73"/>
    </location>
</feature>
<keyword evidence="2 4" id="KW-0238">DNA-binding</keyword>
<evidence type="ECO:0000256" key="1">
    <source>
        <dbReference type="ARBA" id="ARBA00023015"/>
    </source>
</evidence>